<evidence type="ECO:0000313" key="5">
    <source>
        <dbReference type="EMBL" id="OXB19968.1"/>
    </source>
</evidence>
<dbReference type="InterPro" id="IPR015915">
    <property type="entry name" value="Kelch-typ_b-propeller"/>
</dbReference>
<proteinExistence type="predicted"/>
<dbReference type="SUPFAM" id="SSF49464">
    <property type="entry name" value="Carboxypeptidase regulatory domain-like"/>
    <property type="match status" value="1"/>
</dbReference>
<dbReference type="AlphaFoldDB" id="A0A1S1JD09"/>
<protein>
    <submittedName>
        <fullName evidence="4">Galactose oxidase</fullName>
    </submittedName>
</protein>
<dbReference type="Proteomes" id="UP000180252">
    <property type="component" value="Unassembled WGS sequence"/>
</dbReference>
<dbReference type="Pfam" id="PF13715">
    <property type="entry name" value="CarbopepD_reg_2"/>
    <property type="match status" value="1"/>
</dbReference>
<evidence type="ECO:0000313" key="6">
    <source>
        <dbReference type="Proteomes" id="UP000180252"/>
    </source>
</evidence>
<evidence type="ECO:0000313" key="4">
    <source>
        <dbReference type="EMBL" id="OHT47419.1"/>
    </source>
</evidence>
<keyword evidence="1" id="KW-0880">Kelch repeat</keyword>
<reference evidence="4" key="1">
    <citation type="submission" date="2016-09" db="EMBL/GenBank/DDBJ databases">
        <authorList>
            <person name="Capua I."/>
            <person name="De Benedictis P."/>
            <person name="Joannis T."/>
            <person name="Lombin L.H."/>
            <person name="Cattoli G."/>
        </authorList>
    </citation>
    <scope>NUCLEOTIDE SEQUENCE [LARGE SCALE GENOMIC DNA]</scope>
    <source>
        <strain evidence="4">MSU</strain>
    </source>
</reference>
<dbReference type="Pfam" id="PF24681">
    <property type="entry name" value="Kelch_KLHDC2_KLHL20_DRC7"/>
    <property type="match status" value="1"/>
</dbReference>
<sequence length="461" mass="53296">MKKLLLLFFIFPLFSTAQNINGSIVSQETKLPLENTNVFALSSKVGTITDEEGKFSLKLLSKFKDDEIVEFSHIGYVTAQFSLSYLRKQNFKIFLEDEVQNLSGVTIKANPKLNLKLPYSKLTSMKHSVYSFGSFLKDDKIYMIGGDASYEMDRLELIRSKRADFTLTTYLEASQQNSVLSYFRRDFSIYDIKTNTWEYPELESKLKKRAHHNIHYYDNSIYVLGGKSVKVNQKSNWEYLQNENEVLDLNNRTIKVDYTNPHQAADFASFTYKDNIIVMGGSVKMTENGKKDFTNKVHLYNITSGYWYELDPMPTAKETSGIVIDNTIYLIGGDDGKPVSKIETFDLNTQAWQTEGDLFFGLEKPAIAYHDNIIYIYEDRIMYAYDLKTKQLKEYETELALKYSTMYFADNKLYILGGRTESKYEKAPSSNIFTIDIKDFKNTKPTRTKTLKREMNLAKAN</sequence>
<dbReference type="Proteomes" id="UP000198319">
    <property type="component" value="Unassembled WGS sequence"/>
</dbReference>
<dbReference type="EMBL" id="MUHG01000017">
    <property type="protein sequence ID" value="OXB19968.1"/>
    <property type="molecule type" value="Genomic_DNA"/>
</dbReference>
<feature type="chain" id="PRO_5010298443" evidence="3">
    <location>
        <begin position="18"/>
        <end position="461"/>
    </location>
</feature>
<evidence type="ECO:0000256" key="1">
    <source>
        <dbReference type="ARBA" id="ARBA00022441"/>
    </source>
</evidence>
<keyword evidence="7" id="KW-1185">Reference proteome</keyword>
<reference evidence="5 7" key="3">
    <citation type="submission" date="2016-11" db="EMBL/GenBank/DDBJ databases">
        <title>Whole genomes of Flavobacteriaceae.</title>
        <authorList>
            <person name="Stine C."/>
            <person name="Li C."/>
            <person name="Tadesse D."/>
        </authorList>
    </citation>
    <scope>NUCLEOTIDE SEQUENCE [LARGE SCALE GENOMIC DNA]</scope>
    <source>
        <strain evidence="5 7">ATCC BAA-2541</strain>
    </source>
</reference>
<name>A0A1S1JD09_9FLAO</name>
<comment type="caution">
    <text evidence="4">The sequence shown here is derived from an EMBL/GenBank/DDBJ whole genome shotgun (WGS) entry which is preliminary data.</text>
</comment>
<dbReference type="STRING" id="1278819.BHE19_20055"/>
<feature type="signal peptide" evidence="3">
    <location>
        <begin position="1"/>
        <end position="17"/>
    </location>
</feature>
<gene>
    <name evidence="5" type="ORF">B0A71_09225</name>
    <name evidence="4" type="ORF">BHE19_20055</name>
</gene>
<dbReference type="SUPFAM" id="SSF117281">
    <property type="entry name" value="Kelch motif"/>
    <property type="match status" value="1"/>
</dbReference>
<evidence type="ECO:0000256" key="2">
    <source>
        <dbReference type="ARBA" id="ARBA00022737"/>
    </source>
</evidence>
<dbReference type="InterPro" id="IPR008969">
    <property type="entry name" value="CarboxyPept-like_regulatory"/>
</dbReference>
<dbReference type="OrthoDB" id="996574at2"/>
<dbReference type="PANTHER" id="PTHR45632">
    <property type="entry name" value="LD33804P"/>
    <property type="match status" value="1"/>
</dbReference>
<evidence type="ECO:0000256" key="3">
    <source>
        <dbReference type="SAM" id="SignalP"/>
    </source>
</evidence>
<accession>A0A1S1JD09</accession>
<organism evidence="4 6">
    <name type="scientific">Flavobacterium tructae</name>
    <dbReference type="NCBI Taxonomy" id="1114873"/>
    <lineage>
        <taxon>Bacteria</taxon>
        <taxon>Pseudomonadati</taxon>
        <taxon>Bacteroidota</taxon>
        <taxon>Flavobacteriia</taxon>
        <taxon>Flavobacteriales</taxon>
        <taxon>Flavobacteriaceae</taxon>
        <taxon>Flavobacterium</taxon>
    </lineage>
</organism>
<dbReference type="Gene3D" id="2.120.10.80">
    <property type="entry name" value="Kelch-type beta propeller"/>
    <property type="match status" value="2"/>
</dbReference>
<dbReference type="RefSeq" id="WP_070905537.1">
    <property type="nucleotide sequence ID" value="NZ_MIKE01000001.1"/>
</dbReference>
<keyword evidence="3" id="KW-0732">Signal</keyword>
<evidence type="ECO:0000313" key="7">
    <source>
        <dbReference type="Proteomes" id="UP000198319"/>
    </source>
</evidence>
<keyword evidence="2" id="KW-0677">Repeat</keyword>
<dbReference type="PANTHER" id="PTHR45632:SF3">
    <property type="entry name" value="KELCH-LIKE PROTEIN 32"/>
    <property type="match status" value="1"/>
</dbReference>
<reference evidence="6" key="2">
    <citation type="submission" date="2016-09" db="EMBL/GenBank/DDBJ databases">
        <authorList>
            <person name="Chen S."/>
            <person name="Walker E."/>
        </authorList>
    </citation>
    <scope>NUCLEOTIDE SEQUENCE [LARGE SCALE GENOMIC DNA]</scope>
    <source>
        <strain evidence="6">MSU</strain>
    </source>
</reference>
<dbReference type="EMBL" id="MIKE01000001">
    <property type="protein sequence ID" value="OHT47419.1"/>
    <property type="molecule type" value="Genomic_DNA"/>
</dbReference>